<accession>A0A3E4ZEP9</accession>
<evidence type="ECO:0000259" key="9">
    <source>
        <dbReference type="Pfam" id="PF00909"/>
    </source>
</evidence>
<keyword evidence="5 8" id="KW-1133">Transmembrane helix</keyword>
<feature type="transmembrane region" description="Helical" evidence="8">
    <location>
        <begin position="293"/>
        <end position="314"/>
    </location>
</feature>
<comment type="similarity">
    <text evidence="2 8">Belongs to the ammonia transporter channel (TC 1.A.11.2) family.</text>
</comment>
<protein>
    <recommendedName>
        <fullName evidence="8">Ammonium transporter</fullName>
    </recommendedName>
</protein>
<gene>
    <name evidence="10" type="ORF">DXB87_00400</name>
</gene>
<evidence type="ECO:0000256" key="6">
    <source>
        <dbReference type="ARBA" id="ARBA00023136"/>
    </source>
</evidence>
<dbReference type="InterPro" id="IPR001905">
    <property type="entry name" value="Ammonium_transpt"/>
</dbReference>
<evidence type="ECO:0000313" key="10">
    <source>
        <dbReference type="EMBL" id="RGM93510.1"/>
    </source>
</evidence>
<organism evidence="10 11">
    <name type="scientific">Phocaeicola plebeius</name>
    <dbReference type="NCBI Taxonomy" id="310297"/>
    <lineage>
        <taxon>Bacteria</taxon>
        <taxon>Pseudomonadati</taxon>
        <taxon>Bacteroidota</taxon>
        <taxon>Bacteroidia</taxon>
        <taxon>Bacteroidales</taxon>
        <taxon>Bacteroidaceae</taxon>
        <taxon>Phocaeicola</taxon>
    </lineage>
</organism>
<dbReference type="NCBIfam" id="TIGR00836">
    <property type="entry name" value="amt"/>
    <property type="match status" value="1"/>
</dbReference>
<comment type="caution">
    <text evidence="10">The sequence shown here is derived from an EMBL/GenBank/DDBJ whole genome shotgun (WGS) entry which is preliminary data.</text>
</comment>
<keyword evidence="6 8" id="KW-0472">Membrane</keyword>
<dbReference type="Pfam" id="PF00909">
    <property type="entry name" value="Ammonium_transp"/>
    <property type="match status" value="1"/>
</dbReference>
<dbReference type="Proteomes" id="UP000260814">
    <property type="component" value="Unassembled WGS sequence"/>
</dbReference>
<evidence type="ECO:0000256" key="5">
    <source>
        <dbReference type="ARBA" id="ARBA00022989"/>
    </source>
</evidence>
<dbReference type="SUPFAM" id="SSF111352">
    <property type="entry name" value="Ammonium transporter"/>
    <property type="match status" value="1"/>
</dbReference>
<dbReference type="InterPro" id="IPR018047">
    <property type="entry name" value="Ammonium_transpt_CS"/>
</dbReference>
<evidence type="ECO:0000256" key="3">
    <source>
        <dbReference type="ARBA" id="ARBA00022448"/>
    </source>
</evidence>
<evidence type="ECO:0000256" key="4">
    <source>
        <dbReference type="ARBA" id="ARBA00022692"/>
    </source>
</evidence>
<comment type="subcellular location">
    <subcellularLocation>
        <location evidence="8">Cell membrane</location>
        <topology evidence="8">Multi-pass membrane protein</topology>
    </subcellularLocation>
    <subcellularLocation>
        <location evidence="1">Membrane</location>
        <topology evidence="1">Multi-pass membrane protein</topology>
    </subcellularLocation>
</comment>
<dbReference type="RefSeq" id="WP_117700524.1">
    <property type="nucleotide sequence ID" value="NZ_DBFVRS010000035.1"/>
</dbReference>
<keyword evidence="3 8" id="KW-0813">Transport</keyword>
<feature type="transmembrane region" description="Helical" evidence="8">
    <location>
        <begin position="95"/>
        <end position="118"/>
    </location>
</feature>
<evidence type="ECO:0000256" key="1">
    <source>
        <dbReference type="ARBA" id="ARBA00004141"/>
    </source>
</evidence>
<feature type="transmembrane region" description="Helical" evidence="8">
    <location>
        <begin position="256"/>
        <end position="273"/>
    </location>
</feature>
<feature type="transmembrane region" description="Helical" evidence="8">
    <location>
        <begin position="138"/>
        <end position="157"/>
    </location>
</feature>
<dbReference type="PANTHER" id="PTHR11730:SF89">
    <property type="entry name" value="AMMONIUM TRANSPORTER SLL0108-RELATED"/>
    <property type="match status" value="1"/>
</dbReference>
<keyword evidence="7 8" id="KW-0924">Ammonia transport</keyword>
<name>A0A3E4ZEP9_9BACT</name>
<dbReference type="EMBL" id="QSTW01000001">
    <property type="protein sequence ID" value="RGM93510.1"/>
    <property type="molecule type" value="Genomic_DNA"/>
</dbReference>
<dbReference type="Gene3D" id="1.10.3430.10">
    <property type="entry name" value="Ammonium transporter AmtB like domains"/>
    <property type="match status" value="1"/>
</dbReference>
<feature type="transmembrane region" description="Helical" evidence="8">
    <location>
        <begin position="169"/>
        <end position="189"/>
    </location>
</feature>
<reference evidence="10 11" key="1">
    <citation type="submission" date="2018-08" db="EMBL/GenBank/DDBJ databases">
        <title>A genome reference for cultivated species of the human gut microbiota.</title>
        <authorList>
            <person name="Zou Y."/>
            <person name="Xue W."/>
            <person name="Luo G."/>
        </authorList>
    </citation>
    <scope>NUCLEOTIDE SEQUENCE [LARGE SCALE GENOMIC DNA]</scope>
    <source>
        <strain evidence="10 11">OM06-2</strain>
    </source>
</reference>
<dbReference type="InterPro" id="IPR029020">
    <property type="entry name" value="Ammonium/urea_transptr"/>
</dbReference>
<sequence length="464" mass="49396">MKRLTEGVHTAAYRKILIPLFLLLFPLITTAQTSVPEEVSNADKIAELSTGLNTVWMLLAAMLVFFMQPGFALVEAGFTRSKNTANILMKNLVDFMVGSILFWFIGFGLMFGVGNVFGTPHLFDLDAMDNIIQNGLPIEGFLIFQTVFCATSATIVSGAMAERTKFSMYLAYTIAISVLIYPVSGHWTWGGGWLSNADPDSFMMSVFGYTFHDFAGSTVVHSVGGWIALVGAAILGPRLGKYGKDGKSKAIPGHNLTLACLGVFILWFGWFGFNPGSQLAAAGYGDQTAISHVFLTTNLAACTGGFLALLVSWIKYGKPSLSLTLNGILAGLVGVTAGCDLVSPMGAALIGAICGTVMIFAVEFIEHRLKIDDPVGASSVHGVCGSLGTILTGLFAVEGGTFYGGGFGFLGAQIFGVIIVGGWAALMGYIIFKVLDKVHGLRVPARIEEEGLDIYEHGESAYNH</sequence>
<evidence type="ECO:0000313" key="11">
    <source>
        <dbReference type="Proteomes" id="UP000260814"/>
    </source>
</evidence>
<feature type="domain" description="Ammonium transporter AmtB-like" evidence="9">
    <location>
        <begin position="55"/>
        <end position="462"/>
    </location>
</feature>
<keyword evidence="4 8" id="KW-0812">Transmembrane</keyword>
<feature type="transmembrane region" description="Helical" evidence="8">
    <location>
        <begin position="409"/>
        <end position="432"/>
    </location>
</feature>
<dbReference type="PANTHER" id="PTHR11730">
    <property type="entry name" value="AMMONIUM TRANSPORTER"/>
    <property type="match status" value="1"/>
</dbReference>
<evidence type="ECO:0000256" key="7">
    <source>
        <dbReference type="ARBA" id="ARBA00023177"/>
    </source>
</evidence>
<feature type="transmembrane region" description="Helical" evidence="8">
    <location>
        <begin position="377"/>
        <end position="397"/>
    </location>
</feature>
<dbReference type="GO" id="GO:0097272">
    <property type="term" value="P:ammonium homeostasis"/>
    <property type="evidence" value="ECO:0007669"/>
    <property type="project" value="TreeGrafter"/>
</dbReference>
<feature type="transmembrane region" description="Helical" evidence="8">
    <location>
        <begin position="344"/>
        <end position="365"/>
    </location>
</feature>
<evidence type="ECO:0000256" key="2">
    <source>
        <dbReference type="ARBA" id="ARBA00005887"/>
    </source>
</evidence>
<dbReference type="PROSITE" id="PS01219">
    <property type="entry name" value="AMMONIUM_TRANSP"/>
    <property type="match status" value="1"/>
</dbReference>
<evidence type="ECO:0000256" key="8">
    <source>
        <dbReference type="RuleBase" id="RU362002"/>
    </source>
</evidence>
<proteinExistence type="inferred from homology"/>
<dbReference type="AlphaFoldDB" id="A0A3E4ZEP9"/>
<dbReference type="InterPro" id="IPR024041">
    <property type="entry name" value="NH4_transpt_AmtB-like_dom"/>
</dbReference>
<feature type="transmembrane region" description="Helical" evidence="8">
    <location>
        <begin position="321"/>
        <end position="338"/>
    </location>
</feature>
<dbReference type="GO" id="GO:0008519">
    <property type="term" value="F:ammonium channel activity"/>
    <property type="evidence" value="ECO:0007669"/>
    <property type="project" value="InterPro"/>
</dbReference>
<dbReference type="GO" id="GO:0005886">
    <property type="term" value="C:plasma membrane"/>
    <property type="evidence" value="ECO:0007669"/>
    <property type="project" value="UniProtKB-SubCell"/>
</dbReference>
<feature type="transmembrane region" description="Helical" evidence="8">
    <location>
        <begin position="209"/>
        <end position="235"/>
    </location>
</feature>
<feature type="transmembrane region" description="Helical" evidence="8">
    <location>
        <begin position="55"/>
        <end position="74"/>
    </location>
</feature>